<protein>
    <submittedName>
        <fullName evidence="6">UbiA prenyltransferase family protein</fullName>
    </submittedName>
</protein>
<evidence type="ECO:0000256" key="3">
    <source>
        <dbReference type="ARBA" id="ARBA00022989"/>
    </source>
</evidence>
<evidence type="ECO:0000256" key="5">
    <source>
        <dbReference type="SAM" id="Phobius"/>
    </source>
</evidence>
<feature type="transmembrane region" description="Helical" evidence="5">
    <location>
        <begin position="218"/>
        <end position="237"/>
    </location>
</feature>
<evidence type="ECO:0000313" key="6">
    <source>
        <dbReference type="EMBL" id="SQD78908.1"/>
    </source>
</evidence>
<dbReference type="KEGG" id="mya:MORIYA_2432"/>
<dbReference type="InterPro" id="IPR026046">
    <property type="entry name" value="UBIAD1"/>
</dbReference>
<feature type="transmembrane region" description="Helical" evidence="5">
    <location>
        <begin position="12"/>
        <end position="33"/>
    </location>
</feature>
<dbReference type="AlphaFoldDB" id="A0A330LT12"/>
<comment type="subcellular location">
    <subcellularLocation>
        <location evidence="1">Membrane</location>
        <topology evidence="1">Multi-pass membrane protein</topology>
    </subcellularLocation>
</comment>
<dbReference type="InterPro" id="IPR000537">
    <property type="entry name" value="UbiA_prenyltransferase"/>
</dbReference>
<reference evidence="7" key="1">
    <citation type="submission" date="2018-05" db="EMBL/GenBank/DDBJ databases">
        <authorList>
            <person name="Cea G.-C."/>
            <person name="William W."/>
        </authorList>
    </citation>
    <scope>NUCLEOTIDE SEQUENCE [LARGE SCALE GENOMIC DNA]</scope>
    <source>
        <strain evidence="7">DB21MT 5</strain>
    </source>
</reference>
<feature type="transmembrane region" description="Helical" evidence="5">
    <location>
        <begin position="171"/>
        <end position="189"/>
    </location>
</feature>
<feature type="transmembrane region" description="Helical" evidence="5">
    <location>
        <begin position="274"/>
        <end position="295"/>
    </location>
</feature>
<keyword evidence="4 5" id="KW-0472">Membrane</keyword>
<dbReference type="Pfam" id="PF01040">
    <property type="entry name" value="UbiA"/>
    <property type="match status" value="1"/>
</dbReference>
<feature type="transmembrane region" description="Helical" evidence="5">
    <location>
        <begin position="93"/>
        <end position="113"/>
    </location>
</feature>
<organism evidence="6 7">
    <name type="scientific">Moritella yayanosii</name>
    <dbReference type="NCBI Taxonomy" id="69539"/>
    <lineage>
        <taxon>Bacteria</taxon>
        <taxon>Pseudomonadati</taxon>
        <taxon>Pseudomonadota</taxon>
        <taxon>Gammaproteobacteria</taxon>
        <taxon>Alteromonadales</taxon>
        <taxon>Moritellaceae</taxon>
        <taxon>Moritella</taxon>
    </lineage>
</organism>
<evidence type="ECO:0000256" key="4">
    <source>
        <dbReference type="ARBA" id="ARBA00023136"/>
    </source>
</evidence>
<evidence type="ECO:0000313" key="7">
    <source>
        <dbReference type="Proteomes" id="UP000250163"/>
    </source>
</evidence>
<evidence type="ECO:0000256" key="1">
    <source>
        <dbReference type="ARBA" id="ARBA00004141"/>
    </source>
</evidence>
<gene>
    <name evidence="6" type="ORF">MORIYA_2432</name>
</gene>
<name>A0A330LT12_9GAMM</name>
<dbReference type="Proteomes" id="UP000250163">
    <property type="component" value="Chromosome MORIYA"/>
</dbReference>
<dbReference type="GO" id="GO:0004659">
    <property type="term" value="F:prenyltransferase activity"/>
    <property type="evidence" value="ECO:0007669"/>
    <property type="project" value="InterPro"/>
</dbReference>
<dbReference type="EMBL" id="LS483250">
    <property type="protein sequence ID" value="SQD78908.1"/>
    <property type="molecule type" value="Genomic_DNA"/>
</dbReference>
<evidence type="ECO:0000256" key="2">
    <source>
        <dbReference type="ARBA" id="ARBA00022692"/>
    </source>
</evidence>
<keyword evidence="3 5" id="KW-1133">Transmembrane helix</keyword>
<dbReference type="GO" id="GO:0016020">
    <property type="term" value="C:membrane"/>
    <property type="evidence" value="ECO:0007669"/>
    <property type="project" value="UniProtKB-SubCell"/>
</dbReference>
<accession>A0A330LT12</accession>
<feature type="transmembrane region" description="Helical" evidence="5">
    <location>
        <begin position="39"/>
        <end position="61"/>
    </location>
</feature>
<dbReference type="OrthoDB" id="3344514at2"/>
<feature type="transmembrane region" description="Helical" evidence="5">
    <location>
        <begin position="119"/>
        <end position="136"/>
    </location>
</feature>
<keyword evidence="6" id="KW-0808">Transferase</keyword>
<dbReference type="RefSeq" id="WP_112715264.1">
    <property type="nucleotide sequence ID" value="NZ_LS483250.1"/>
</dbReference>
<proteinExistence type="predicted"/>
<feature type="transmembrane region" description="Helical" evidence="5">
    <location>
        <begin position="243"/>
        <end position="262"/>
    </location>
</feature>
<feature type="transmembrane region" description="Helical" evidence="5">
    <location>
        <begin position="143"/>
        <end position="165"/>
    </location>
</feature>
<keyword evidence="7" id="KW-1185">Reference proteome</keyword>
<dbReference type="CDD" id="cd13962">
    <property type="entry name" value="PT_UbiA_UBIAD1"/>
    <property type="match status" value="1"/>
</dbReference>
<sequence>MLAFRFKAVLQTINLSYLLLTMVCIFLGFSAVIANHGDVNGYLLIAACIAAFVGHVSLCTFHEYSDLKHTWAFKVNRDKHVGHPRARDQVNSAFLAGLVALIVSLLCGLFLVVKFGLGILPVGVIGLMILLSYSSVIKKHPIYSLLAPGFGFALLIALGTEYVLVGQYTQLVWVIAIIPFFLVNNLWLLNNYGNIKVSAEDNGSEGFPMAYGIKVSNYVYAVFATLATLIIIAYVVIGYLPVLSLIALIPMPLAFYALYGGIKFGQNITQQPKFLRSNLIATVATPALLGLTLILD</sequence>
<keyword evidence="2 5" id="KW-0812">Transmembrane</keyword>